<organism evidence="1 2">
    <name type="scientific">Russula ochroleuca</name>
    <dbReference type="NCBI Taxonomy" id="152965"/>
    <lineage>
        <taxon>Eukaryota</taxon>
        <taxon>Fungi</taxon>
        <taxon>Dikarya</taxon>
        <taxon>Basidiomycota</taxon>
        <taxon>Agaricomycotina</taxon>
        <taxon>Agaricomycetes</taxon>
        <taxon>Russulales</taxon>
        <taxon>Russulaceae</taxon>
        <taxon>Russula</taxon>
    </lineage>
</organism>
<dbReference type="AlphaFoldDB" id="A0A9P5JXF6"/>
<sequence length="91" mass="10188">MEMPLRGVNGSTNLRLLQHPRHALLSLFLDLVSASHHPAEQRCYTTRKEAAQPFNQALDTAPGNWQLLDTELCWGLLQAGATFALCDFPRD</sequence>
<reference evidence="1" key="2">
    <citation type="journal article" date="2020" name="Nat. Commun.">
        <title>Large-scale genome sequencing of mycorrhizal fungi provides insights into the early evolution of symbiotic traits.</title>
        <authorList>
            <person name="Miyauchi S."/>
            <person name="Kiss E."/>
            <person name="Kuo A."/>
            <person name="Drula E."/>
            <person name="Kohler A."/>
            <person name="Sanchez-Garcia M."/>
            <person name="Morin E."/>
            <person name="Andreopoulos B."/>
            <person name="Barry K.W."/>
            <person name="Bonito G."/>
            <person name="Buee M."/>
            <person name="Carver A."/>
            <person name="Chen C."/>
            <person name="Cichocki N."/>
            <person name="Clum A."/>
            <person name="Culley D."/>
            <person name="Crous P.W."/>
            <person name="Fauchery L."/>
            <person name="Girlanda M."/>
            <person name="Hayes R.D."/>
            <person name="Keri Z."/>
            <person name="LaButti K."/>
            <person name="Lipzen A."/>
            <person name="Lombard V."/>
            <person name="Magnuson J."/>
            <person name="Maillard F."/>
            <person name="Murat C."/>
            <person name="Nolan M."/>
            <person name="Ohm R.A."/>
            <person name="Pangilinan J."/>
            <person name="Pereira M.F."/>
            <person name="Perotto S."/>
            <person name="Peter M."/>
            <person name="Pfister S."/>
            <person name="Riley R."/>
            <person name="Sitrit Y."/>
            <person name="Stielow J.B."/>
            <person name="Szollosi G."/>
            <person name="Zifcakova L."/>
            <person name="Stursova M."/>
            <person name="Spatafora J.W."/>
            <person name="Tedersoo L."/>
            <person name="Vaario L.M."/>
            <person name="Yamada A."/>
            <person name="Yan M."/>
            <person name="Wang P."/>
            <person name="Xu J."/>
            <person name="Bruns T."/>
            <person name="Baldrian P."/>
            <person name="Vilgalys R."/>
            <person name="Dunand C."/>
            <person name="Henrissat B."/>
            <person name="Grigoriev I.V."/>
            <person name="Hibbett D."/>
            <person name="Nagy L.G."/>
            <person name="Martin F.M."/>
        </authorList>
    </citation>
    <scope>NUCLEOTIDE SEQUENCE</scope>
    <source>
        <strain evidence="1">Prilba</strain>
    </source>
</reference>
<dbReference type="EMBL" id="WHVB01000036">
    <property type="protein sequence ID" value="KAF8467492.1"/>
    <property type="molecule type" value="Genomic_DNA"/>
</dbReference>
<name>A0A9P5JXF6_9AGAM</name>
<accession>A0A9P5JXF6</accession>
<dbReference type="Proteomes" id="UP000759537">
    <property type="component" value="Unassembled WGS sequence"/>
</dbReference>
<evidence type="ECO:0000313" key="2">
    <source>
        <dbReference type="Proteomes" id="UP000759537"/>
    </source>
</evidence>
<keyword evidence="2" id="KW-1185">Reference proteome</keyword>
<evidence type="ECO:0000313" key="1">
    <source>
        <dbReference type="EMBL" id="KAF8467492.1"/>
    </source>
</evidence>
<protein>
    <submittedName>
        <fullName evidence="1">Uncharacterized protein</fullName>
    </submittedName>
</protein>
<comment type="caution">
    <text evidence="1">The sequence shown here is derived from an EMBL/GenBank/DDBJ whole genome shotgun (WGS) entry which is preliminary data.</text>
</comment>
<gene>
    <name evidence="1" type="ORF">DFH94DRAFT_779032</name>
</gene>
<proteinExistence type="predicted"/>
<reference evidence="1" key="1">
    <citation type="submission" date="2019-10" db="EMBL/GenBank/DDBJ databases">
        <authorList>
            <consortium name="DOE Joint Genome Institute"/>
            <person name="Kuo A."/>
            <person name="Miyauchi S."/>
            <person name="Kiss E."/>
            <person name="Drula E."/>
            <person name="Kohler A."/>
            <person name="Sanchez-Garcia M."/>
            <person name="Andreopoulos B."/>
            <person name="Barry K.W."/>
            <person name="Bonito G."/>
            <person name="Buee M."/>
            <person name="Carver A."/>
            <person name="Chen C."/>
            <person name="Cichocki N."/>
            <person name="Clum A."/>
            <person name="Culley D."/>
            <person name="Crous P.W."/>
            <person name="Fauchery L."/>
            <person name="Girlanda M."/>
            <person name="Hayes R."/>
            <person name="Keri Z."/>
            <person name="LaButti K."/>
            <person name="Lipzen A."/>
            <person name="Lombard V."/>
            <person name="Magnuson J."/>
            <person name="Maillard F."/>
            <person name="Morin E."/>
            <person name="Murat C."/>
            <person name="Nolan M."/>
            <person name="Ohm R."/>
            <person name="Pangilinan J."/>
            <person name="Pereira M."/>
            <person name="Perotto S."/>
            <person name="Peter M."/>
            <person name="Riley R."/>
            <person name="Sitrit Y."/>
            <person name="Stielow B."/>
            <person name="Szollosi G."/>
            <person name="Zifcakova L."/>
            <person name="Stursova M."/>
            <person name="Spatafora J.W."/>
            <person name="Tedersoo L."/>
            <person name="Vaario L.-M."/>
            <person name="Yamada A."/>
            <person name="Yan M."/>
            <person name="Wang P."/>
            <person name="Xu J."/>
            <person name="Bruns T."/>
            <person name="Baldrian P."/>
            <person name="Vilgalys R."/>
            <person name="Henrissat B."/>
            <person name="Grigoriev I.V."/>
            <person name="Hibbett D."/>
            <person name="Nagy L.G."/>
            <person name="Martin F.M."/>
        </authorList>
    </citation>
    <scope>NUCLEOTIDE SEQUENCE</scope>
    <source>
        <strain evidence="1">Prilba</strain>
    </source>
</reference>